<protein>
    <submittedName>
        <fullName evidence="1">Predicted protein</fullName>
    </submittedName>
</protein>
<dbReference type="HOGENOM" id="CLU_2978966_0_0_1"/>
<evidence type="ECO:0000313" key="1">
    <source>
        <dbReference type="EMBL" id="EFW19276.1"/>
    </source>
</evidence>
<dbReference type="VEuPathDB" id="FungiDB:D8B26_007524"/>
<reference evidence="2" key="2">
    <citation type="submission" date="2010-03" db="EMBL/GenBank/DDBJ databases">
        <title>The genome sequence of Coccidioides posadasii strain Silveira.</title>
        <authorList>
            <consortium name="The Broad Institute Genome Sequencing Center for Infectious Disease"/>
            <person name="Neafsey D."/>
            <person name="Orbach M."/>
            <person name="Henn M.R."/>
            <person name="Cole G.T."/>
            <person name="Galgiani J."/>
            <person name="Gardner M.J."/>
            <person name="Kirkland T.N."/>
            <person name="Taylor J.W."/>
            <person name="Young S.K."/>
            <person name="Zeng Q."/>
            <person name="Koehrsen M."/>
            <person name="Alvarado L."/>
            <person name="Berlin A."/>
            <person name="Borenstein D."/>
            <person name="Chapman S.B."/>
            <person name="Chen Z."/>
            <person name="Engels R."/>
            <person name="Freedman E."/>
            <person name="Gellesch M."/>
            <person name="Goldberg J."/>
            <person name="Griggs A."/>
            <person name="Gujja S."/>
            <person name="Heilman E."/>
            <person name="Heiman D."/>
            <person name="Howarth C."/>
            <person name="Jen D."/>
            <person name="Larson L."/>
            <person name="Mehta T."/>
            <person name="Neiman D."/>
            <person name="Park D."/>
            <person name="Pearson M."/>
            <person name="Richards J."/>
            <person name="Roberts A."/>
            <person name="Saif S."/>
            <person name="Shea T."/>
            <person name="Shenoy N."/>
            <person name="Sisk P."/>
            <person name="Stolte C."/>
            <person name="Sykes S."/>
            <person name="Walk T."/>
            <person name="White J."/>
            <person name="Yandava C."/>
            <person name="Haas B."/>
            <person name="Nusbaum C."/>
            <person name="Birren B."/>
        </authorList>
    </citation>
    <scope>NUCLEOTIDE SEQUENCE [LARGE SCALE GENOMIC DNA]</scope>
    <source>
        <strain evidence="2">RMSCC 757 / Silveira</strain>
    </source>
</reference>
<proteinExistence type="predicted"/>
<sequence>MGRIRFEELGLSTTCKNDTLLDDLDFLPMSLFLVMPDRPARNFCLFNEDEAPRGEQSV</sequence>
<dbReference type="EMBL" id="GL636490">
    <property type="protein sequence ID" value="EFW19276.1"/>
    <property type="molecule type" value="Genomic_DNA"/>
</dbReference>
<accession>E9D262</accession>
<gene>
    <name evidence="1" type="ORF">CPSG_03660</name>
</gene>
<organism evidence="2">
    <name type="scientific">Coccidioides posadasii (strain RMSCC 757 / Silveira)</name>
    <name type="common">Valley fever fungus</name>
    <dbReference type="NCBI Taxonomy" id="443226"/>
    <lineage>
        <taxon>Eukaryota</taxon>
        <taxon>Fungi</taxon>
        <taxon>Dikarya</taxon>
        <taxon>Ascomycota</taxon>
        <taxon>Pezizomycotina</taxon>
        <taxon>Eurotiomycetes</taxon>
        <taxon>Eurotiomycetidae</taxon>
        <taxon>Onygenales</taxon>
        <taxon>Onygenaceae</taxon>
        <taxon>Coccidioides</taxon>
    </lineage>
</organism>
<reference evidence="2" key="1">
    <citation type="journal article" date="2010" name="Genome Res.">
        <title>Population genomic sequencing of Coccidioides fungi reveals recent hybridization and transposon control.</title>
        <authorList>
            <person name="Neafsey D.E."/>
            <person name="Barker B.M."/>
            <person name="Sharpton T.J."/>
            <person name="Stajich J.E."/>
            <person name="Park D.J."/>
            <person name="Whiston E."/>
            <person name="Hung C.-Y."/>
            <person name="McMahan C."/>
            <person name="White J."/>
            <person name="Sykes S."/>
            <person name="Heiman D."/>
            <person name="Young S."/>
            <person name="Zeng Q."/>
            <person name="Abouelleil A."/>
            <person name="Aftuck L."/>
            <person name="Bessette D."/>
            <person name="Brown A."/>
            <person name="FitzGerald M."/>
            <person name="Lui A."/>
            <person name="Macdonald J.P."/>
            <person name="Priest M."/>
            <person name="Orbach M.J."/>
            <person name="Galgiani J.N."/>
            <person name="Kirkland T.N."/>
            <person name="Cole G.T."/>
            <person name="Birren B.W."/>
            <person name="Henn M.R."/>
            <person name="Taylor J.W."/>
            <person name="Rounsley S.D."/>
        </authorList>
    </citation>
    <scope>NUCLEOTIDE SEQUENCE [LARGE SCALE GENOMIC DNA]</scope>
    <source>
        <strain evidence="2">RMSCC 757 / Silveira</strain>
    </source>
</reference>
<evidence type="ECO:0000313" key="2">
    <source>
        <dbReference type="Proteomes" id="UP000002497"/>
    </source>
</evidence>
<dbReference type="AlphaFoldDB" id="E9D262"/>
<dbReference type="Proteomes" id="UP000002497">
    <property type="component" value="Unassembled WGS sequence"/>
</dbReference>
<name>E9D262_COCPS</name>
<dbReference type="VEuPathDB" id="FungiDB:CPSG_03660"/>
<keyword evidence="2" id="KW-1185">Reference proteome</keyword>